<evidence type="ECO:0000256" key="25">
    <source>
        <dbReference type="ARBA" id="ARBA00048561"/>
    </source>
</evidence>
<comment type="caution">
    <text evidence="28">The sequence shown here is derived from an EMBL/GenBank/DDBJ whole genome shotgun (WGS) entry which is preliminary data.</text>
</comment>
<evidence type="ECO:0000256" key="5">
    <source>
        <dbReference type="ARBA" id="ARBA00005062"/>
    </source>
</evidence>
<protein>
    <submittedName>
        <fullName evidence="28">Bifunctional aspartate kinase/homoserine dehydrogenase I</fullName>
        <ecNumber evidence="28">1.1.1.3</ecNumber>
        <ecNumber evidence="28">2.7.2.4</ecNumber>
    </submittedName>
</protein>
<feature type="domain" description="ACT" evidence="27">
    <location>
        <begin position="400"/>
        <end position="478"/>
    </location>
</feature>
<keyword evidence="15 28" id="KW-0418">Kinase</keyword>
<evidence type="ECO:0000256" key="20">
    <source>
        <dbReference type="ARBA" id="ARBA00023053"/>
    </source>
</evidence>
<dbReference type="GO" id="GO:0004072">
    <property type="term" value="F:aspartate kinase activity"/>
    <property type="evidence" value="ECO:0007669"/>
    <property type="project" value="UniProtKB-EC"/>
</dbReference>
<organism evidence="28 29">
    <name type="scientific">Winogradskyella echinorum</name>
    <dbReference type="NCBI Taxonomy" id="538189"/>
    <lineage>
        <taxon>Bacteria</taxon>
        <taxon>Pseudomonadati</taxon>
        <taxon>Bacteroidota</taxon>
        <taxon>Flavobacteriia</taxon>
        <taxon>Flavobacteriales</taxon>
        <taxon>Flavobacteriaceae</taxon>
        <taxon>Winogradskyella</taxon>
    </lineage>
</organism>
<dbReference type="NCBIfam" id="TIGR00657">
    <property type="entry name" value="asp_kinases"/>
    <property type="match status" value="1"/>
</dbReference>
<dbReference type="InterPro" id="IPR001342">
    <property type="entry name" value="HDH_cat"/>
</dbReference>
<evidence type="ECO:0000256" key="18">
    <source>
        <dbReference type="ARBA" id="ARBA00023002"/>
    </source>
</evidence>
<comment type="function">
    <text evidence="24">Bifunctional aspartate kinase and homoserine dehydrogenase that catalyzes the first and the third steps toward the synthesis of lysine, methionine and threonine from aspartate.</text>
</comment>
<dbReference type="InterPro" id="IPR036291">
    <property type="entry name" value="NAD(P)-bd_dom_sf"/>
</dbReference>
<dbReference type="SUPFAM" id="SSF53633">
    <property type="entry name" value="Carbamate kinase-like"/>
    <property type="match status" value="1"/>
</dbReference>
<gene>
    <name evidence="28" type="primary">thrA</name>
    <name evidence="28" type="ORF">H6H04_02545</name>
</gene>
<dbReference type="InterPro" id="IPR045865">
    <property type="entry name" value="ACT-like_dom_sf"/>
</dbReference>
<dbReference type="EC" id="2.7.2.4" evidence="28"/>
<dbReference type="Proteomes" id="UP000607435">
    <property type="component" value="Unassembled WGS sequence"/>
</dbReference>
<dbReference type="CDD" id="cd04922">
    <property type="entry name" value="ACT_AKi-HSDH-ThrA_2"/>
    <property type="match status" value="1"/>
</dbReference>
<evidence type="ECO:0000256" key="16">
    <source>
        <dbReference type="ARBA" id="ARBA00022840"/>
    </source>
</evidence>
<evidence type="ECO:0000256" key="21">
    <source>
        <dbReference type="ARBA" id="ARBA00023154"/>
    </source>
</evidence>
<dbReference type="InterPro" id="IPR042199">
    <property type="entry name" value="AsparK_Bifunc_asparK/hSer_DH"/>
</dbReference>
<proteinExistence type="inferred from homology"/>
<evidence type="ECO:0000313" key="29">
    <source>
        <dbReference type="Proteomes" id="UP000607435"/>
    </source>
</evidence>
<dbReference type="InterPro" id="IPR005106">
    <property type="entry name" value="Asp/hSer_DH_NAD-bd"/>
</dbReference>
<comment type="pathway">
    <text evidence="6">Amino-acid biosynthesis; L-threonine biosynthesis; L-threonine from L-aspartate: step 1/5.</text>
</comment>
<dbReference type="Gene3D" id="3.30.2130.10">
    <property type="entry name" value="VC0802-like"/>
    <property type="match status" value="1"/>
</dbReference>
<evidence type="ECO:0000256" key="14">
    <source>
        <dbReference type="ARBA" id="ARBA00022741"/>
    </source>
</evidence>
<keyword evidence="18 28" id="KW-0560">Oxidoreductase</keyword>
<dbReference type="InterPro" id="IPR011147">
    <property type="entry name" value="Bifunc_Aspkin/hSer_DH"/>
</dbReference>
<dbReference type="EC" id="1.1.1.3" evidence="28"/>
<dbReference type="Pfam" id="PF22468">
    <property type="entry name" value="ACT_9"/>
    <property type="match status" value="2"/>
</dbReference>
<evidence type="ECO:0000256" key="6">
    <source>
        <dbReference type="ARBA" id="ARBA00005139"/>
    </source>
</evidence>
<keyword evidence="11 28" id="KW-0808">Transferase</keyword>
<keyword evidence="14" id="KW-0547">Nucleotide-binding</keyword>
<dbReference type="SUPFAM" id="SSF51735">
    <property type="entry name" value="NAD(P)-binding Rossmann-fold domains"/>
    <property type="match status" value="1"/>
</dbReference>
<accession>A0ABR6XXP8</accession>
<keyword evidence="22" id="KW-0486">Methionine biosynthesis</keyword>
<evidence type="ECO:0000256" key="10">
    <source>
        <dbReference type="ARBA" id="ARBA00022605"/>
    </source>
</evidence>
<evidence type="ECO:0000256" key="15">
    <source>
        <dbReference type="ARBA" id="ARBA00022777"/>
    </source>
</evidence>
<dbReference type="PANTHER" id="PTHR43070:SF3">
    <property type="entry name" value="HOMOSERINE DEHYDROGENASE"/>
    <property type="match status" value="1"/>
</dbReference>
<dbReference type="InterPro" id="IPR001341">
    <property type="entry name" value="Asp_kinase"/>
</dbReference>
<comment type="subunit">
    <text evidence="9">Homotetramer.</text>
</comment>
<dbReference type="Gene3D" id="3.30.360.10">
    <property type="entry name" value="Dihydrodipicolinate Reductase, domain 2"/>
    <property type="match status" value="1"/>
</dbReference>
<keyword evidence="12" id="KW-0791">Threonine biosynthesis</keyword>
<dbReference type="PROSITE" id="PS01042">
    <property type="entry name" value="HOMOSER_DHGENASE"/>
    <property type="match status" value="1"/>
</dbReference>
<evidence type="ECO:0000256" key="8">
    <source>
        <dbReference type="ARBA" id="ARBA00010046"/>
    </source>
</evidence>
<dbReference type="RefSeq" id="WP_186844365.1">
    <property type="nucleotide sequence ID" value="NZ_JACOME010000001.1"/>
</dbReference>
<keyword evidence="23" id="KW-0511">Multifunctional enzyme</keyword>
<comment type="pathway">
    <text evidence="2">Amino-acid biosynthesis; L-lysine biosynthesis via DAP pathway; (S)-tetrahydrodipicolinate from L-aspartate: step 1/4.</text>
</comment>
<dbReference type="SUPFAM" id="SSF55347">
    <property type="entry name" value="Glyceraldehyde-3-phosphate dehydrogenase-like, C-terminal domain"/>
    <property type="match status" value="1"/>
</dbReference>
<dbReference type="PROSITE" id="PS00324">
    <property type="entry name" value="ASPARTOKINASE"/>
    <property type="match status" value="1"/>
</dbReference>
<dbReference type="InterPro" id="IPR002912">
    <property type="entry name" value="ACT_dom"/>
</dbReference>
<evidence type="ECO:0000256" key="7">
    <source>
        <dbReference type="ARBA" id="ARBA00007952"/>
    </source>
</evidence>
<keyword evidence="17" id="KW-0521">NADP</keyword>
<comment type="similarity">
    <text evidence="7">In the C-terminal section; belongs to the homoserine dehydrogenase family.</text>
</comment>
<dbReference type="CDD" id="cd04243">
    <property type="entry name" value="AAK_AK-HSDH-like"/>
    <property type="match status" value="1"/>
</dbReference>
<dbReference type="EMBL" id="JACOME010000001">
    <property type="protein sequence ID" value="MBC3845246.1"/>
    <property type="molecule type" value="Genomic_DNA"/>
</dbReference>
<evidence type="ECO:0000259" key="27">
    <source>
        <dbReference type="PROSITE" id="PS51671"/>
    </source>
</evidence>
<evidence type="ECO:0000256" key="26">
    <source>
        <dbReference type="ARBA" id="ARBA00048841"/>
    </source>
</evidence>
<evidence type="ECO:0000256" key="11">
    <source>
        <dbReference type="ARBA" id="ARBA00022679"/>
    </source>
</evidence>
<keyword evidence="16" id="KW-0067">ATP-binding</keyword>
<dbReference type="InterPro" id="IPR036393">
    <property type="entry name" value="AceGlu_kinase-like_sf"/>
</dbReference>
<evidence type="ECO:0000256" key="13">
    <source>
        <dbReference type="ARBA" id="ARBA00022723"/>
    </source>
</evidence>
<dbReference type="Gene3D" id="1.20.120.1320">
    <property type="entry name" value="Aspartokinase, catalytic domain"/>
    <property type="match status" value="1"/>
</dbReference>
<evidence type="ECO:0000256" key="3">
    <source>
        <dbReference type="ARBA" id="ARBA00004986"/>
    </source>
</evidence>
<dbReference type="InterPro" id="IPR018042">
    <property type="entry name" value="Aspartate_kinase_CS"/>
</dbReference>
<evidence type="ECO:0000256" key="4">
    <source>
        <dbReference type="ARBA" id="ARBA00005056"/>
    </source>
</evidence>
<dbReference type="CDD" id="cd04921">
    <property type="entry name" value="ACT_AKi-HSDH-ThrA-like_1"/>
    <property type="match status" value="1"/>
</dbReference>
<dbReference type="Gene3D" id="3.40.1160.10">
    <property type="entry name" value="Acetylglutamate kinase-like"/>
    <property type="match status" value="1"/>
</dbReference>
<dbReference type="Pfam" id="PF03447">
    <property type="entry name" value="NAD_binding_3"/>
    <property type="match status" value="1"/>
</dbReference>
<keyword evidence="13" id="KW-0479">Metal-binding</keyword>
<dbReference type="PANTHER" id="PTHR43070">
    <property type="match status" value="1"/>
</dbReference>
<dbReference type="Pfam" id="PF00742">
    <property type="entry name" value="Homoserine_dh"/>
    <property type="match status" value="1"/>
</dbReference>
<evidence type="ECO:0000313" key="28">
    <source>
        <dbReference type="EMBL" id="MBC3845246.1"/>
    </source>
</evidence>
<reference evidence="28 29" key="1">
    <citation type="submission" date="2020-08" db="EMBL/GenBank/DDBJ databases">
        <title>Winogradskyella ouciana sp. nov., isolated from the hadal seawater of the Mariana Trench.</title>
        <authorList>
            <person name="He X."/>
        </authorList>
    </citation>
    <scope>NUCLEOTIDE SEQUENCE [LARGE SCALE GENOMIC DNA]</scope>
    <source>
        <strain evidence="28 29">KCTC 22026</strain>
    </source>
</reference>
<dbReference type="PROSITE" id="PS51671">
    <property type="entry name" value="ACT"/>
    <property type="match status" value="1"/>
</dbReference>
<comment type="pathway">
    <text evidence="4">Amino-acid biosynthesis; L-threonine biosynthesis; L-threonine from L-aspartate: step 3/5.</text>
</comment>
<dbReference type="InterPro" id="IPR019811">
    <property type="entry name" value="HDH_CS"/>
</dbReference>
<evidence type="ECO:0000256" key="17">
    <source>
        <dbReference type="ARBA" id="ARBA00022857"/>
    </source>
</evidence>
<dbReference type="InterPro" id="IPR001048">
    <property type="entry name" value="Asp/Glu/Uridylate_kinase"/>
</dbReference>
<dbReference type="NCBIfam" id="NF006959">
    <property type="entry name" value="PRK09436.1"/>
    <property type="match status" value="1"/>
</dbReference>
<dbReference type="Gene3D" id="3.40.50.720">
    <property type="entry name" value="NAD(P)-binding Rossmann-like Domain"/>
    <property type="match status" value="1"/>
</dbReference>
<keyword evidence="20" id="KW-0915">Sodium</keyword>
<evidence type="ECO:0000256" key="19">
    <source>
        <dbReference type="ARBA" id="ARBA00023027"/>
    </source>
</evidence>
<comment type="similarity">
    <text evidence="8">In the N-terminal section; belongs to the aspartokinase family.</text>
</comment>
<keyword evidence="29" id="KW-1185">Reference proteome</keyword>
<evidence type="ECO:0000256" key="23">
    <source>
        <dbReference type="ARBA" id="ARBA00023268"/>
    </source>
</evidence>
<dbReference type="PIRSF" id="PIRSF000727">
    <property type="entry name" value="ThrA"/>
    <property type="match status" value="1"/>
</dbReference>
<comment type="pathway">
    <text evidence="3">Amino-acid biosynthesis; L-methionine biosynthesis via de novo pathway; L-homoserine from L-aspartate: step 1/3.</text>
</comment>
<comment type="catalytic activity">
    <reaction evidence="25">
        <text>L-aspartate + ATP = 4-phospho-L-aspartate + ADP</text>
        <dbReference type="Rhea" id="RHEA:23776"/>
        <dbReference type="ChEBI" id="CHEBI:29991"/>
        <dbReference type="ChEBI" id="CHEBI:30616"/>
        <dbReference type="ChEBI" id="CHEBI:57535"/>
        <dbReference type="ChEBI" id="CHEBI:456216"/>
        <dbReference type="EC" id="2.7.2.4"/>
    </reaction>
    <physiologicalReaction direction="left-to-right" evidence="25">
        <dbReference type="Rhea" id="RHEA:23777"/>
    </physiologicalReaction>
</comment>
<evidence type="ECO:0000256" key="1">
    <source>
        <dbReference type="ARBA" id="ARBA00001920"/>
    </source>
</evidence>
<dbReference type="InterPro" id="IPR049638">
    <property type="entry name" value="AK-HD"/>
</dbReference>
<comment type="pathway">
    <text evidence="5">Amino-acid biosynthesis; L-methionine biosynthesis via de novo pathway; L-homoserine from L-aspartate: step 3/3.</text>
</comment>
<sequence length="815" mass="90177">MKVLKFGGTSVANAENISKVIEILISESKKQNIAVVVSALGGITDELIKAGTFASLKDETYITTFDHIKARHLETVKLLISIARAKDVSKNVEAKLEELKNLLHGIFLINEFSNKTRDKILSFGELLSSYIISEKLKDKIKLSELKDSRELIVTDSTHTKAIVNTKLTNKNIASYFNSNKAKVIILPGFVSRNEHGDTTTLGRGGSDYTAAIIASALKASDLEIWTDVSGMFTANPKLVKQAFPIEEISYQEAMELSHFGAKVLYPPTVQPALQKNIPIYIKNTFEPKAKGTLIKKKTSNTNGPVKGISHIENIALLTLEGNGMIGVPGFSKRLFSALSIAEINVVLITQASSEHSICVGVYSNDAQHAKKMVDEEFAYELSLKKIKPLLVEDQLAVVAVVGDNMKNHQGISGRMFKSLGQNNVNVRAIAQGASERNISAVIAHKDIKKALTTLHNRFFEKQVKTLNLFIVGVGNVGQILINQIKQQQDYLVKNLLLNIKVIGISNSKKMIFNEDGIDLSSWNTLIKKGKTRTHDTFFKEVTDLNLSNSIFIDVTANEEVAKTYKDYLKESISVIACNKIACSSKYSDYQELKELSRKYNASLLFETNVGAGLPIIYTLNNLVNSGDKITSIQAVLSGSLNFVFNNFNENNSFYDVVKQAQAEGYTEPDPRIDLSGVDVARKILILAREAGFKMDLKDIKNESFLPKESLKAKSVAEFYKTLEKQASHFETIYNKAQNKNCQLKYVAEFNNGKAKVSLKEVDKDHPFYNLEGKDNIVLFFTERYPEQPLIIKGAGAGAEVTASGLFADIITLGRN</sequence>
<dbReference type="GO" id="GO:0004412">
    <property type="term" value="F:homoserine dehydrogenase activity"/>
    <property type="evidence" value="ECO:0007669"/>
    <property type="project" value="UniProtKB-EC"/>
</dbReference>
<evidence type="ECO:0000256" key="22">
    <source>
        <dbReference type="ARBA" id="ARBA00023167"/>
    </source>
</evidence>
<comment type="catalytic activity">
    <reaction evidence="26">
        <text>L-homoserine + NADP(+) = L-aspartate 4-semialdehyde + NADPH + H(+)</text>
        <dbReference type="Rhea" id="RHEA:15761"/>
        <dbReference type="ChEBI" id="CHEBI:15378"/>
        <dbReference type="ChEBI" id="CHEBI:57476"/>
        <dbReference type="ChEBI" id="CHEBI:57783"/>
        <dbReference type="ChEBI" id="CHEBI:58349"/>
        <dbReference type="ChEBI" id="CHEBI:537519"/>
        <dbReference type="EC" id="1.1.1.3"/>
    </reaction>
    <physiologicalReaction direction="right-to-left" evidence="26">
        <dbReference type="Rhea" id="RHEA:15763"/>
    </physiologicalReaction>
</comment>
<evidence type="ECO:0000256" key="24">
    <source>
        <dbReference type="ARBA" id="ARBA00044938"/>
    </source>
</evidence>
<dbReference type="InterPro" id="IPR054352">
    <property type="entry name" value="ACT_Aspartokinase"/>
</dbReference>
<evidence type="ECO:0000256" key="2">
    <source>
        <dbReference type="ARBA" id="ARBA00004766"/>
    </source>
</evidence>
<evidence type="ECO:0000256" key="9">
    <source>
        <dbReference type="ARBA" id="ARBA00011881"/>
    </source>
</evidence>
<evidence type="ECO:0000256" key="12">
    <source>
        <dbReference type="ARBA" id="ARBA00022697"/>
    </source>
</evidence>
<dbReference type="Pfam" id="PF00696">
    <property type="entry name" value="AA_kinase"/>
    <property type="match status" value="1"/>
</dbReference>
<comment type="cofactor">
    <cofactor evidence="1">
        <name>a metal cation</name>
        <dbReference type="ChEBI" id="CHEBI:25213"/>
    </cofactor>
</comment>
<keyword evidence="19" id="KW-0520">NAD</keyword>
<keyword evidence="21" id="KW-0457">Lysine biosynthesis</keyword>
<dbReference type="SUPFAM" id="SSF55021">
    <property type="entry name" value="ACT-like"/>
    <property type="match status" value="2"/>
</dbReference>
<keyword evidence="10" id="KW-0028">Amino-acid biosynthesis</keyword>
<name>A0ABR6XXP8_9FLAO</name>